<feature type="region of interest" description="Disordered" evidence="1">
    <location>
        <begin position="385"/>
        <end position="408"/>
    </location>
</feature>
<protein>
    <submittedName>
        <fullName evidence="2">Uncharacterized protein</fullName>
    </submittedName>
</protein>
<reference evidence="2" key="1">
    <citation type="submission" date="2020-05" db="EMBL/GenBank/DDBJ databases">
        <title>Mycena genomes resolve the evolution of fungal bioluminescence.</title>
        <authorList>
            <person name="Tsai I.J."/>
        </authorList>
    </citation>
    <scope>NUCLEOTIDE SEQUENCE</scope>
    <source>
        <strain evidence="2">160909Yilan</strain>
    </source>
</reference>
<keyword evidence="3" id="KW-1185">Reference proteome</keyword>
<name>A0A8H7CHX6_9AGAR</name>
<dbReference type="OrthoDB" id="3115911at2759"/>
<proteinExistence type="predicted"/>
<comment type="caution">
    <text evidence="2">The sequence shown here is derived from an EMBL/GenBank/DDBJ whole genome shotgun (WGS) entry which is preliminary data.</text>
</comment>
<feature type="region of interest" description="Disordered" evidence="1">
    <location>
        <begin position="134"/>
        <end position="153"/>
    </location>
</feature>
<evidence type="ECO:0000313" key="3">
    <source>
        <dbReference type="Proteomes" id="UP000623467"/>
    </source>
</evidence>
<feature type="compositionally biased region" description="Basic residues" evidence="1">
    <location>
        <begin position="396"/>
        <end position="408"/>
    </location>
</feature>
<sequence>MESSALLRIVALPVDRFVRDDQVWDYRLVDDQALPLELGTVHPLSAHGIFLGQATAAIVHSLWDGLDPTGLTLVEEQGPEQGIARRWLLLVLMPLRLLSPWDTSASILGTYIATFPDRWPPTQTLQLLAGPVQMSENPTASPSPSPTVLDRGPRPHYFPAERGRPVADVVVALWPPCKRCSERGVLCAIERDGTRGGPPPRSCATCRRLRQACEGWRGLHDAFIAKREGLLGGYKLERWNHVGAGSFLPMGPHPLCPDLAEKSREVSFRDLLRVLAAPCPPFCSGPLVLPRARGADVVDGDAMAGDAHSVPQLVPQPSSSRVAVEDGRFLGFRLRSVAPNASSATRKEYVDEIVSWAGSAEESWRLEAQLEVMSAVYEKARKELLRRRSRNDGKGKAGRGKVRRRRED</sequence>
<accession>A0A8H7CHX6</accession>
<dbReference type="Proteomes" id="UP000623467">
    <property type="component" value="Unassembled WGS sequence"/>
</dbReference>
<dbReference type="AlphaFoldDB" id="A0A8H7CHX6"/>
<organism evidence="2 3">
    <name type="scientific">Mycena sanguinolenta</name>
    <dbReference type="NCBI Taxonomy" id="230812"/>
    <lineage>
        <taxon>Eukaryota</taxon>
        <taxon>Fungi</taxon>
        <taxon>Dikarya</taxon>
        <taxon>Basidiomycota</taxon>
        <taxon>Agaricomycotina</taxon>
        <taxon>Agaricomycetes</taxon>
        <taxon>Agaricomycetidae</taxon>
        <taxon>Agaricales</taxon>
        <taxon>Marasmiineae</taxon>
        <taxon>Mycenaceae</taxon>
        <taxon>Mycena</taxon>
    </lineage>
</organism>
<evidence type="ECO:0000313" key="2">
    <source>
        <dbReference type="EMBL" id="KAF7336597.1"/>
    </source>
</evidence>
<dbReference type="EMBL" id="JACAZH010000036">
    <property type="protein sequence ID" value="KAF7336597.1"/>
    <property type="molecule type" value="Genomic_DNA"/>
</dbReference>
<gene>
    <name evidence="2" type="ORF">MSAN_02291900</name>
</gene>
<evidence type="ECO:0000256" key="1">
    <source>
        <dbReference type="SAM" id="MobiDB-lite"/>
    </source>
</evidence>